<keyword evidence="1" id="KW-0411">Iron-sulfur</keyword>
<name>A0A2H0TSD0_9BACT</name>
<dbReference type="PIRSF" id="PIRSF006816">
    <property type="entry name" value="Cyc3_hyd_g"/>
    <property type="match status" value="1"/>
</dbReference>
<accession>A0A2H0TSD0</accession>
<comment type="caution">
    <text evidence="3">The sequence shown here is derived from an EMBL/GenBank/DDBJ whole genome shotgun (WGS) entry which is preliminary data.</text>
</comment>
<reference evidence="4" key="1">
    <citation type="submission" date="2017-09" db="EMBL/GenBank/DDBJ databases">
        <title>Depth-based differentiation of microbial function through sediment-hosted aquifers and enrichment of novel symbionts in the deep terrestrial subsurface.</title>
        <authorList>
            <person name="Probst A.J."/>
            <person name="Ladd B."/>
            <person name="Jarett J.K."/>
            <person name="Geller-Mcgrath D.E."/>
            <person name="Sieber C.M.K."/>
            <person name="Emerson J.B."/>
            <person name="Anantharaman K."/>
            <person name="Thomas B.C."/>
            <person name="Malmstrom R."/>
            <person name="Stieglmeier M."/>
            <person name="Klingl A."/>
            <person name="Woyke T."/>
            <person name="Ryan C.M."/>
            <person name="Banfield J.F."/>
        </authorList>
    </citation>
    <scope>NUCLEOTIDE SEQUENCE [LARGE SCALE GENOMIC DNA]</scope>
</reference>
<keyword evidence="1" id="KW-0479">Metal-binding</keyword>
<dbReference type="SUPFAM" id="SSF63380">
    <property type="entry name" value="Riboflavin synthase domain-like"/>
    <property type="match status" value="1"/>
</dbReference>
<evidence type="ECO:0000256" key="1">
    <source>
        <dbReference type="PIRSR" id="PIRSR006816-2"/>
    </source>
</evidence>
<gene>
    <name evidence="3" type="ORF">COU35_03370</name>
</gene>
<dbReference type="InterPro" id="IPR012165">
    <property type="entry name" value="Cyt_c3_hydrogenase_gsu"/>
</dbReference>
<organism evidence="3 4">
    <name type="scientific">Candidatus Magasanikbacteria bacterium CG10_big_fil_rev_8_21_14_0_10_47_10</name>
    <dbReference type="NCBI Taxonomy" id="1974652"/>
    <lineage>
        <taxon>Bacteria</taxon>
        <taxon>Candidatus Magasanikiibacteriota</taxon>
    </lineage>
</organism>
<dbReference type="GO" id="GO:0016491">
    <property type="term" value="F:oxidoreductase activity"/>
    <property type="evidence" value="ECO:0007669"/>
    <property type="project" value="InterPro"/>
</dbReference>
<evidence type="ECO:0000313" key="3">
    <source>
        <dbReference type="EMBL" id="PIR74307.1"/>
    </source>
</evidence>
<dbReference type="GO" id="GO:0046872">
    <property type="term" value="F:metal ion binding"/>
    <property type="evidence" value="ECO:0007669"/>
    <property type="project" value="UniProtKB-KW"/>
</dbReference>
<dbReference type="Proteomes" id="UP000230154">
    <property type="component" value="Unassembled WGS sequence"/>
</dbReference>
<keyword evidence="1" id="KW-0001">2Fe-2S</keyword>
<dbReference type="InterPro" id="IPR017927">
    <property type="entry name" value="FAD-bd_FR_type"/>
</dbReference>
<dbReference type="Pfam" id="PF00175">
    <property type="entry name" value="NAD_binding_1"/>
    <property type="match status" value="1"/>
</dbReference>
<dbReference type="NCBIfam" id="NF000796">
    <property type="entry name" value="PRK00054.1-1"/>
    <property type="match status" value="1"/>
</dbReference>
<dbReference type="InterPro" id="IPR017938">
    <property type="entry name" value="Riboflavin_synthase-like_b-brl"/>
</dbReference>
<dbReference type="GO" id="GO:0050660">
    <property type="term" value="F:flavin adenine dinucleotide binding"/>
    <property type="evidence" value="ECO:0007669"/>
    <property type="project" value="InterPro"/>
</dbReference>
<dbReference type="PANTHER" id="PTHR43513:SF3">
    <property type="entry name" value="DIHYDROOROTATE DEHYDROGENASE B (NAD(+)), ELECTRON TRANSFER SUBUNIT-RELATED"/>
    <property type="match status" value="1"/>
</dbReference>
<feature type="domain" description="FAD-binding FR-type" evidence="2">
    <location>
        <begin position="2"/>
        <end position="93"/>
    </location>
</feature>
<dbReference type="InterPro" id="IPR039261">
    <property type="entry name" value="FNR_nucleotide-bd"/>
</dbReference>
<dbReference type="AlphaFoldDB" id="A0A2H0TSD0"/>
<dbReference type="Gene3D" id="2.40.30.10">
    <property type="entry name" value="Translation factors"/>
    <property type="match status" value="1"/>
</dbReference>
<dbReference type="GO" id="GO:0006221">
    <property type="term" value="P:pyrimidine nucleotide biosynthetic process"/>
    <property type="evidence" value="ECO:0007669"/>
    <property type="project" value="InterPro"/>
</dbReference>
<dbReference type="SUPFAM" id="SSF52343">
    <property type="entry name" value="Ferredoxin reductase-like, C-terminal NADP-linked domain"/>
    <property type="match status" value="1"/>
</dbReference>
<dbReference type="InterPro" id="IPR001433">
    <property type="entry name" value="OxRdtase_FAD/NAD-bd"/>
</dbReference>
<evidence type="ECO:0000313" key="4">
    <source>
        <dbReference type="Proteomes" id="UP000230154"/>
    </source>
</evidence>
<dbReference type="PROSITE" id="PS51384">
    <property type="entry name" value="FAD_FR"/>
    <property type="match status" value="1"/>
</dbReference>
<evidence type="ECO:0000259" key="2">
    <source>
        <dbReference type="PROSITE" id="PS51384"/>
    </source>
</evidence>
<keyword evidence="1" id="KW-0408">Iron</keyword>
<comment type="cofactor">
    <cofactor evidence="1">
        <name>[2Fe-2S] cluster</name>
        <dbReference type="ChEBI" id="CHEBI:190135"/>
    </cofactor>
    <text evidence="1">Binds 1 [2Fe-2S] cluster per subunit.</text>
</comment>
<dbReference type="GO" id="GO:0051537">
    <property type="term" value="F:2 iron, 2 sulfur cluster binding"/>
    <property type="evidence" value="ECO:0007669"/>
    <property type="project" value="UniProtKB-KW"/>
</dbReference>
<feature type="binding site" evidence="1">
    <location>
        <position position="235"/>
    </location>
    <ligand>
        <name>[2Fe-2S] cluster</name>
        <dbReference type="ChEBI" id="CHEBI:190135"/>
    </ligand>
</feature>
<dbReference type="Gene3D" id="3.40.50.80">
    <property type="entry name" value="Nucleotide-binding domain of ferredoxin-NADP reductase (FNR) module"/>
    <property type="match status" value="1"/>
</dbReference>
<sequence length="276" mass="30585">MDNPIILKISAITQENPHVKTFWFDYELPSKPGQFVMLWLPGVDQKPISIAYDTGECFGLSIFAVGPMTQQLFALKRGDKLGITGPYGNPFSVRENTRYIMVAGGYGAGPLGLLTERLAGKQSPVDFCVGARSRDLLLFEERIEKIPYATVHVSTNDGSKGHKGYVTEILEKLLSDKYPSPPFGDTDTTQKILVCTCGPEMMEKAVLNLCTKYNVDCQISVERYMKCGFNICGQCCVDPLGIPMCSVGPVIDRETANKITEFGLYHRDKAGRKVEY</sequence>
<proteinExistence type="predicted"/>
<feature type="binding site" evidence="1">
    <location>
        <position position="232"/>
    </location>
    <ligand>
        <name>[2Fe-2S] cluster</name>
        <dbReference type="ChEBI" id="CHEBI:190135"/>
    </ligand>
</feature>
<dbReference type="InterPro" id="IPR050353">
    <property type="entry name" value="PyrK_electron_transfer"/>
</dbReference>
<protein>
    <submittedName>
        <fullName evidence="3">Dihydroorotate dehydrogenase electron transfer subunit</fullName>
    </submittedName>
</protein>
<dbReference type="EMBL" id="PFCB01000023">
    <property type="protein sequence ID" value="PIR74307.1"/>
    <property type="molecule type" value="Genomic_DNA"/>
</dbReference>
<dbReference type="PANTHER" id="PTHR43513">
    <property type="entry name" value="DIHYDROOROTATE DEHYDROGENASE B (NAD(+)), ELECTRON TRANSFER SUBUNIT"/>
    <property type="match status" value="1"/>
</dbReference>
<feature type="binding site" evidence="1">
    <location>
        <position position="245"/>
    </location>
    <ligand>
        <name>[2Fe-2S] cluster</name>
        <dbReference type="ChEBI" id="CHEBI:190135"/>
    </ligand>
</feature>
<feature type="binding site" evidence="1">
    <location>
        <position position="227"/>
    </location>
    <ligand>
        <name>[2Fe-2S] cluster</name>
        <dbReference type="ChEBI" id="CHEBI:190135"/>
    </ligand>
</feature>